<comment type="caution">
    <text evidence="8">The sequence shown here is derived from an EMBL/GenBank/DDBJ whole genome shotgun (WGS) entry which is preliminary data.</text>
</comment>
<dbReference type="PANTHER" id="PTHR11062">
    <property type="entry name" value="EXOSTOSIN HEPARAN SULFATE GLYCOSYLTRANSFERASE -RELATED"/>
    <property type="match status" value="1"/>
</dbReference>
<sequence length="544" mass="63223">MHEVKGICPDVYVPARSTYQISTYQLLEDTSIASFKRSGYIFYSSIALPQRENAVNQRKRKMKQVYRRYQNAIVFAMASFAIVYMVVSLVTNGSKGTSWFNFSPSQFPWLGTGVDMISGSTFRINYSSSYKDATRMKALPDLERGYIGDSVLQRDWQKGDENLKKLEAGLAAARALIGEAIKNPNHTTPLKDADYIPKGDIYRNAYAFHRSYLLMEKMFKIYVYEEGELPIFHNGPCKNIYSTEGLFLSFIETDTKFRTREPENAHVYFLPFSVVMIVEYLFHPIIRDKAVLERTVVDYVRIISNRYPYWNRSLGADHVMLSCHDWGPRATWYVKQLYFVAIRVLCNANTSEHFNPKKDASFPEINLETGEITGLIGGLHPSKRTILAFFAGRMHGRIRPFLFEHWKGKDRDLLVYEKLPEELSYHDMLQKSKYCICPSGHEVASPRIVEAIYAECVPVLISQHYVLPFSDVLNWDSFSVQVSVSEIPKLKEILMEIPEEQYRRMQERVKQVQRHFVVNNPPKRFDVFHMIIHSIWLRRLNVQI</sequence>
<reference evidence="8 9" key="3">
    <citation type="submission" date="2019-11" db="EMBL/GenBank/DDBJ databases">
        <title>A de novo genome assembly of a pear dwarfing rootstock.</title>
        <authorList>
            <person name="Wang F."/>
            <person name="Wang J."/>
            <person name="Li S."/>
            <person name="Zhang Y."/>
            <person name="Fang M."/>
            <person name="Ma L."/>
            <person name="Zhao Y."/>
            <person name="Jiang S."/>
        </authorList>
    </citation>
    <scope>NUCLEOTIDE SEQUENCE [LARGE SCALE GENOMIC DNA]</scope>
    <source>
        <strain evidence="8">S2</strain>
        <tissue evidence="8">Leaf</tissue>
    </source>
</reference>
<proteinExistence type="inferred from homology"/>
<comment type="similarity">
    <text evidence="2">Belongs to the glycosyltransferase 47 family.</text>
</comment>
<evidence type="ECO:0000313" key="9">
    <source>
        <dbReference type="Proteomes" id="UP000327157"/>
    </source>
</evidence>
<keyword evidence="5" id="KW-0333">Golgi apparatus</keyword>
<name>A0A5N5G6D7_9ROSA</name>
<evidence type="ECO:0000313" key="8">
    <source>
        <dbReference type="EMBL" id="KAB2610737.1"/>
    </source>
</evidence>
<dbReference type="GO" id="GO:0000139">
    <property type="term" value="C:Golgi membrane"/>
    <property type="evidence" value="ECO:0007669"/>
    <property type="project" value="UniProtKB-SubCell"/>
</dbReference>
<dbReference type="GO" id="GO:0016757">
    <property type="term" value="F:glycosyltransferase activity"/>
    <property type="evidence" value="ECO:0007669"/>
    <property type="project" value="UniProtKB-KW"/>
</dbReference>
<evidence type="ECO:0000256" key="2">
    <source>
        <dbReference type="ARBA" id="ARBA00010271"/>
    </source>
</evidence>
<evidence type="ECO:0000256" key="1">
    <source>
        <dbReference type="ARBA" id="ARBA00004323"/>
    </source>
</evidence>
<keyword evidence="3" id="KW-0328">Glycosyltransferase</keyword>
<dbReference type="Pfam" id="PF03016">
    <property type="entry name" value="Exostosin_GT47"/>
    <property type="match status" value="1"/>
</dbReference>
<keyword evidence="9" id="KW-1185">Reference proteome</keyword>
<protein>
    <submittedName>
        <fullName evidence="8">Glycosyltransferase</fullName>
    </submittedName>
</protein>
<dbReference type="AlphaFoldDB" id="A0A5N5G6D7"/>
<gene>
    <name evidence="8" type="ORF">D8674_018769</name>
</gene>
<comment type="subcellular location">
    <subcellularLocation>
        <location evidence="1">Golgi apparatus membrane</location>
        <topology evidence="1">Single-pass type II membrane protein</topology>
    </subcellularLocation>
</comment>
<accession>A0A5N5G6D7</accession>
<dbReference type="PANTHER" id="PTHR11062:SF217">
    <property type="entry name" value="EXOSTOSIN FAMILY PROTEIN"/>
    <property type="match status" value="1"/>
</dbReference>
<evidence type="ECO:0000256" key="6">
    <source>
        <dbReference type="SAM" id="Phobius"/>
    </source>
</evidence>
<dbReference type="EMBL" id="SMOL01000487">
    <property type="protein sequence ID" value="KAB2610737.1"/>
    <property type="molecule type" value="Genomic_DNA"/>
</dbReference>
<keyword evidence="6" id="KW-0812">Transmembrane</keyword>
<keyword evidence="4" id="KW-0735">Signal-anchor</keyword>
<keyword evidence="6" id="KW-0472">Membrane</keyword>
<dbReference type="InterPro" id="IPR004263">
    <property type="entry name" value="Exostosin"/>
</dbReference>
<evidence type="ECO:0000256" key="4">
    <source>
        <dbReference type="ARBA" id="ARBA00022968"/>
    </source>
</evidence>
<keyword evidence="8" id="KW-0808">Transferase</keyword>
<dbReference type="OrthoDB" id="1924787at2759"/>
<organism evidence="8 9">
    <name type="scientific">Pyrus ussuriensis x Pyrus communis</name>
    <dbReference type="NCBI Taxonomy" id="2448454"/>
    <lineage>
        <taxon>Eukaryota</taxon>
        <taxon>Viridiplantae</taxon>
        <taxon>Streptophyta</taxon>
        <taxon>Embryophyta</taxon>
        <taxon>Tracheophyta</taxon>
        <taxon>Spermatophyta</taxon>
        <taxon>Magnoliopsida</taxon>
        <taxon>eudicotyledons</taxon>
        <taxon>Gunneridae</taxon>
        <taxon>Pentapetalae</taxon>
        <taxon>rosids</taxon>
        <taxon>fabids</taxon>
        <taxon>Rosales</taxon>
        <taxon>Rosaceae</taxon>
        <taxon>Amygdaloideae</taxon>
        <taxon>Maleae</taxon>
        <taxon>Pyrus</taxon>
    </lineage>
</organism>
<feature type="domain" description="Exostosin GT47" evidence="7">
    <location>
        <begin position="216"/>
        <end position="496"/>
    </location>
</feature>
<reference evidence="9" key="2">
    <citation type="submission" date="2019-10" db="EMBL/GenBank/DDBJ databases">
        <title>A de novo genome assembly of a pear dwarfing rootstock.</title>
        <authorList>
            <person name="Wang F."/>
            <person name="Wang J."/>
            <person name="Li S."/>
            <person name="Zhang Y."/>
            <person name="Fang M."/>
            <person name="Ma L."/>
            <person name="Zhao Y."/>
            <person name="Jiang S."/>
        </authorList>
    </citation>
    <scope>NUCLEOTIDE SEQUENCE [LARGE SCALE GENOMIC DNA]</scope>
</reference>
<evidence type="ECO:0000256" key="3">
    <source>
        <dbReference type="ARBA" id="ARBA00022676"/>
    </source>
</evidence>
<evidence type="ECO:0000256" key="5">
    <source>
        <dbReference type="ARBA" id="ARBA00023034"/>
    </source>
</evidence>
<reference evidence="8 9" key="1">
    <citation type="submission" date="2019-09" db="EMBL/GenBank/DDBJ databases">
        <authorList>
            <person name="Ou C."/>
        </authorList>
    </citation>
    <scope>NUCLEOTIDE SEQUENCE [LARGE SCALE GENOMIC DNA]</scope>
    <source>
        <strain evidence="8">S2</strain>
        <tissue evidence="8">Leaf</tissue>
    </source>
</reference>
<keyword evidence="6" id="KW-1133">Transmembrane helix</keyword>
<feature type="transmembrane region" description="Helical" evidence="6">
    <location>
        <begin position="69"/>
        <end position="87"/>
    </location>
</feature>
<evidence type="ECO:0000259" key="7">
    <source>
        <dbReference type="Pfam" id="PF03016"/>
    </source>
</evidence>
<dbReference type="InterPro" id="IPR040911">
    <property type="entry name" value="Exostosin_GT47"/>
</dbReference>
<dbReference type="Proteomes" id="UP000327157">
    <property type="component" value="Chromosome 17"/>
</dbReference>